<dbReference type="RefSeq" id="WP_117419869.1">
    <property type="nucleotide sequence ID" value="NZ_QOHO01000111.1"/>
</dbReference>
<dbReference type="Pfam" id="PF01936">
    <property type="entry name" value="NYN"/>
    <property type="match status" value="1"/>
</dbReference>
<name>A0A3E2N4N4_9FIRM</name>
<organism evidence="2 3">
    <name type="scientific">Lacrimispora amygdalina</name>
    <dbReference type="NCBI Taxonomy" id="253257"/>
    <lineage>
        <taxon>Bacteria</taxon>
        <taxon>Bacillati</taxon>
        <taxon>Bacillota</taxon>
        <taxon>Clostridia</taxon>
        <taxon>Lachnospirales</taxon>
        <taxon>Lachnospiraceae</taxon>
        <taxon>Lacrimispora</taxon>
    </lineage>
</organism>
<protein>
    <submittedName>
        <fullName evidence="2">NYN domain-containing protein</fullName>
    </submittedName>
</protein>
<gene>
    <name evidence="2" type="ORF">DS742_26210</name>
</gene>
<comment type="caution">
    <text evidence="2">The sequence shown here is derived from an EMBL/GenBank/DDBJ whole genome shotgun (WGS) entry which is preliminary data.</text>
</comment>
<dbReference type="EMBL" id="QOHO01000111">
    <property type="protein sequence ID" value="RFZ75936.1"/>
    <property type="molecule type" value="Genomic_DNA"/>
</dbReference>
<dbReference type="Proteomes" id="UP000260680">
    <property type="component" value="Unassembled WGS sequence"/>
</dbReference>
<sequence length="300" mass="35128">MKENTIILVDYDNVFVTLKNNYRDFRNPNIMYDVITKIKQNYENDNILICKLFADFQKVQISSDGYDILKKNHVEIEHVFNGKNASDVVLMINCIKYMVQYPHIDKIVMVSSDSDLVPIFHEVQLMNKKLEVLYFDVNTSEEHIKNINEIGVPNKSIENLLNLDKYKEFGDLESFYKFKSSNLVYFTGLLQQLNDVIKQEYDRYLKTDEFGQIIGVGSITVSTLSNKLNEIGICPSIETYRNSKERYSNLLDMLMDKEILYHHPYRFKGREIRTLLLSVPFLSDNDIHINNLVKSEDFPS</sequence>
<dbReference type="OrthoDB" id="2379772at2"/>
<evidence type="ECO:0000259" key="1">
    <source>
        <dbReference type="Pfam" id="PF01936"/>
    </source>
</evidence>
<dbReference type="GO" id="GO:0004540">
    <property type="term" value="F:RNA nuclease activity"/>
    <property type="evidence" value="ECO:0007669"/>
    <property type="project" value="InterPro"/>
</dbReference>
<accession>A0A3E2N4N4</accession>
<dbReference type="Gene3D" id="3.40.50.1010">
    <property type="entry name" value="5'-nuclease"/>
    <property type="match status" value="1"/>
</dbReference>
<dbReference type="InterPro" id="IPR021139">
    <property type="entry name" value="NYN"/>
</dbReference>
<feature type="domain" description="NYN" evidence="1">
    <location>
        <begin position="5"/>
        <end position="145"/>
    </location>
</feature>
<dbReference type="AlphaFoldDB" id="A0A3E2N4N4"/>
<evidence type="ECO:0000313" key="2">
    <source>
        <dbReference type="EMBL" id="RFZ75936.1"/>
    </source>
</evidence>
<evidence type="ECO:0000313" key="3">
    <source>
        <dbReference type="Proteomes" id="UP000260680"/>
    </source>
</evidence>
<proteinExistence type="predicted"/>
<reference evidence="2 3" key="1">
    <citation type="submission" date="2018-07" db="EMBL/GenBank/DDBJ databases">
        <title>New species, Clostridium PI-S10-A1B.</title>
        <authorList>
            <person name="Krishna G."/>
            <person name="Summeta K."/>
            <person name="Shikha S."/>
            <person name="Prabhu P.B."/>
            <person name="Suresh K."/>
        </authorList>
    </citation>
    <scope>NUCLEOTIDE SEQUENCE [LARGE SCALE GENOMIC DNA]</scope>
    <source>
        <strain evidence="2 3">PI-S10-A1B</strain>
    </source>
</reference>